<dbReference type="GO" id="GO:0016757">
    <property type="term" value="F:glycosyltransferase activity"/>
    <property type="evidence" value="ECO:0007669"/>
    <property type="project" value="UniProtKB-KW"/>
</dbReference>
<sequence>MAGRRDGPLMKDKDKEKGRSRIVVAIVIGVLLGCVFAFLYPHGLFISDSPIQNRKFGQSDLKVGSSSCESSERINMLKLDIASLSEKNGELNKQLRDLREKLRLAEQGKDHAQKQFLVLGEKHKAGPFGTVKGLRTNPTVIPDDSVNPRLAKILEEVAIQKEIIVALANSNVQSMLEVWFTSIKKVGIPNYLVVALDDHIENFCKSNDVPVYKRDPDDGIDSIAKTGGNHAVSGLKFRILREFLQLGYSVLLSDVDIVYLQNPFDYLSRDSDVESMTDGHNNMTAYGYNDVFDEPAMGWARYAHTMRIWVYNSGFFYIRPTLPSIELLDRVAGRLSREKAWDQAVFNEELFYPSHPGYDGLHAAKRTLDFYLFMNSKVLFKTVRKDAKLKKLKPVIVHVNYHPDKLPRMKAVVEFYVNGKQDALDPFPDGSEW</sequence>
<feature type="coiled-coil region" evidence="3">
    <location>
        <begin position="74"/>
        <end position="115"/>
    </location>
</feature>
<proteinExistence type="inferred from homology"/>
<dbReference type="InterPro" id="IPR029044">
    <property type="entry name" value="Nucleotide-diphossugar_trans"/>
</dbReference>
<dbReference type="Pfam" id="PF03407">
    <property type="entry name" value="Nucleotid_trans"/>
    <property type="match status" value="1"/>
</dbReference>
<keyword evidence="2" id="KW-0812">Transmembrane</keyword>
<feature type="transmembrane region" description="Helical" evidence="2">
    <location>
        <begin position="21"/>
        <end position="40"/>
    </location>
</feature>
<reference evidence="5" key="1">
    <citation type="submission" date="2018-02" db="EMBL/GenBank/DDBJ databases">
        <authorList>
            <person name="Cohen D.B."/>
            <person name="Kent A.D."/>
        </authorList>
    </citation>
    <scope>NUCLEOTIDE SEQUENCE</scope>
</reference>
<dbReference type="GO" id="GO:0080147">
    <property type="term" value="P:root hair cell development"/>
    <property type="evidence" value="ECO:0007669"/>
    <property type="project" value="InterPro"/>
</dbReference>
<dbReference type="InterPro" id="IPR005069">
    <property type="entry name" value="Nucl-diP-sugar_transferase"/>
</dbReference>
<feature type="domain" description="Nucleotide-diphospho-sugar transferase" evidence="4">
    <location>
        <begin position="188"/>
        <end position="406"/>
    </location>
</feature>
<keyword evidence="2" id="KW-0333">Golgi apparatus</keyword>
<dbReference type="AlphaFoldDB" id="A0A2N9H435"/>
<dbReference type="PANTHER" id="PTHR46581:SF12">
    <property type="entry name" value="GLYCOSYLTRANSFERASE"/>
    <property type="match status" value="1"/>
</dbReference>
<protein>
    <recommendedName>
        <fullName evidence="2">Glycosyltransferase</fullName>
        <ecNumber evidence="2">2.4.2.-</ecNumber>
    </recommendedName>
</protein>
<keyword evidence="2" id="KW-0808">Transferase</keyword>
<keyword evidence="2" id="KW-0735">Signal-anchor</keyword>
<keyword evidence="3" id="KW-0175">Coiled coil</keyword>
<comment type="subcellular location">
    <subcellularLocation>
        <location evidence="2">Golgi apparatus membrane</location>
        <topology evidence="2">Single-pass type II membrane protein</topology>
    </subcellularLocation>
</comment>
<name>A0A2N9H435_FAGSY</name>
<dbReference type="PANTHER" id="PTHR46581">
    <property type="entry name" value="ARABINOSYLTRANSFERASE RRA3"/>
    <property type="match status" value="1"/>
</dbReference>
<evidence type="ECO:0000259" key="4">
    <source>
        <dbReference type="Pfam" id="PF03407"/>
    </source>
</evidence>
<keyword evidence="2" id="KW-0961">Cell wall biogenesis/degradation</keyword>
<dbReference type="GO" id="GO:0000139">
    <property type="term" value="C:Golgi membrane"/>
    <property type="evidence" value="ECO:0007669"/>
    <property type="project" value="UniProtKB-SubCell"/>
</dbReference>
<evidence type="ECO:0000256" key="2">
    <source>
        <dbReference type="RuleBase" id="RU363055"/>
    </source>
</evidence>
<dbReference type="EMBL" id="OIVN01002835">
    <property type="protein sequence ID" value="SPD06812.1"/>
    <property type="molecule type" value="Genomic_DNA"/>
</dbReference>
<evidence type="ECO:0000313" key="5">
    <source>
        <dbReference type="EMBL" id="SPD06812.1"/>
    </source>
</evidence>
<keyword evidence="2" id="KW-0328">Glycosyltransferase</keyword>
<dbReference type="InterPro" id="IPR044290">
    <property type="entry name" value="RRA1/2/3"/>
</dbReference>
<organism evidence="5">
    <name type="scientific">Fagus sylvatica</name>
    <name type="common">Beechnut</name>
    <dbReference type="NCBI Taxonomy" id="28930"/>
    <lineage>
        <taxon>Eukaryota</taxon>
        <taxon>Viridiplantae</taxon>
        <taxon>Streptophyta</taxon>
        <taxon>Embryophyta</taxon>
        <taxon>Tracheophyta</taxon>
        <taxon>Spermatophyta</taxon>
        <taxon>Magnoliopsida</taxon>
        <taxon>eudicotyledons</taxon>
        <taxon>Gunneridae</taxon>
        <taxon>Pentapetalae</taxon>
        <taxon>rosids</taxon>
        <taxon>fabids</taxon>
        <taxon>Fagales</taxon>
        <taxon>Fagaceae</taxon>
        <taxon>Fagus</taxon>
    </lineage>
</organism>
<dbReference type="EC" id="2.4.2.-" evidence="2"/>
<dbReference type="SUPFAM" id="SSF53448">
    <property type="entry name" value="Nucleotide-diphospho-sugar transferases"/>
    <property type="match status" value="1"/>
</dbReference>
<evidence type="ECO:0000256" key="1">
    <source>
        <dbReference type="ARBA" id="ARBA00007033"/>
    </source>
</evidence>
<accession>A0A2N9H435</accession>
<comment type="similarity">
    <text evidence="1 2">Belongs to the glycosyltransferase 77 family.</text>
</comment>
<evidence type="ECO:0000256" key="3">
    <source>
        <dbReference type="SAM" id="Coils"/>
    </source>
</evidence>
<keyword evidence="2" id="KW-1133">Transmembrane helix</keyword>
<keyword evidence="2" id="KW-0472">Membrane</keyword>
<gene>
    <name evidence="5" type="ORF">FSB_LOCUS34694</name>
</gene>
<dbReference type="PROSITE" id="PS51257">
    <property type="entry name" value="PROKAR_LIPOPROTEIN"/>
    <property type="match status" value="1"/>
</dbReference>
<dbReference type="GO" id="GO:0071555">
    <property type="term" value="P:cell wall organization"/>
    <property type="evidence" value="ECO:0007669"/>
    <property type="project" value="UniProtKB-KW"/>
</dbReference>